<evidence type="ECO:0000256" key="2">
    <source>
        <dbReference type="ARBA" id="ARBA00004496"/>
    </source>
</evidence>
<dbReference type="InterPro" id="IPR019519">
    <property type="entry name" value="Elp5"/>
</dbReference>
<dbReference type="GO" id="GO:0033588">
    <property type="term" value="C:elongator holoenzyme complex"/>
    <property type="evidence" value="ECO:0007669"/>
    <property type="project" value="InterPro"/>
</dbReference>
<dbReference type="AlphaFoldDB" id="A0AAD5UDW9"/>
<proteinExistence type="inferred from homology"/>
<keyword evidence="8" id="KW-0539">Nucleus</keyword>
<comment type="similarity">
    <text evidence="4">Belongs to the ELP5 family.</text>
</comment>
<comment type="caution">
    <text evidence="9">The sequence shown here is derived from an EMBL/GenBank/DDBJ whole genome shotgun (WGS) entry which is preliminary data.</text>
</comment>
<keyword evidence="6" id="KW-0963">Cytoplasm</keyword>
<reference evidence="9" key="1">
    <citation type="submission" date="2020-05" db="EMBL/GenBank/DDBJ databases">
        <title>Phylogenomic resolution of chytrid fungi.</title>
        <authorList>
            <person name="Stajich J.E."/>
            <person name="Amses K."/>
            <person name="Simmons R."/>
            <person name="Seto K."/>
            <person name="Myers J."/>
            <person name="Bonds A."/>
            <person name="Quandt C.A."/>
            <person name="Barry K."/>
            <person name="Liu P."/>
            <person name="Grigoriev I."/>
            <person name="Longcore J.E."/>
            <person name="James T.Y."/>
        </authorList>
    </citation>
    <scope>NUCLEOTIDE SEQUENCE</scope>
    <source>
        <strain evidence="9">PLAUS21</strain>
    </source>
</reference>
<dbReference type="GO" id="GO:0000049">
    <property type="term" value="F:tRNA binding"/>
    <property type="evidence" value="ECO:0007669"/>
    <property type="project" value="TreeGrafter"/>
</dbReference>
<evidence type="ECO:0000256" key="6">
    <source>
        <dbReference type="ARBA" id="ARBA00022490"/>
    </source>
</evidence>
<evidence type="ECO:0000256" key="4">
    <source>
        <dbReference type="ARBA" id="ARBA00009567"/>
    </source>
</evidence>
<organism evidence="9 10">
    <name type="scientific">Boothiomyces macroporosus</name>
    <dbReference type="NCBI Taxonomy" id="261099"/>
    <lineage>
        <taxon>Eukaryota</taxon>
        <taxon>Fungi</taxon>
        <taxon>Fungi incertae sedis</taxon>
        <taxon>Chytridiomycota</taxon>
        <taxon>Chytridiomycota incertae sedis</taxon>
        <taxon>Chytridiomycetes</taxon>
        <taxon>Rhizophydiales</taxon>
        <taxon>Terramycetaceae</taxon>
        <taxon>Boothiomyces</taxon>
    </lineage>
</organism>
<protein>
    <recommendedName>
        <fullName evidence="5">Elongator complex protein 5</fullName>
    </recommendedName>
</protein>
<keyword evidence="7" id="KW-0819">tRNA processing</keyword>
<gene>
    <name evidence="9" type="ORF">HK103_006203</name>
</gene>
<dbReference type="GO" id="GO:0005829">
    <property type="term" value="C:cytosol"/>
    <property type="evidence" value="ECO:0007669"/>
    <property type="project" value="TreeGrafter"/>
</dbReference>
<dbReference type="PANTHER" id="PTHR15641">
    <property type="entry name" value="ELONGATOR COMPLEX PROTEIN 5"/>
    <property type="match status" value="1"/>
</dbReference>
<keyword evidence="10" id="KW-1185">Reference proteome</keyword>
<dbReference type="Proteomes" id="UP001210925">
    <property type="component" value="Unassembled WGS sequence"/>
</dbReference>
<evidence type="ECO:0000313" key="10">
    <source>
        <dbReference type="Proteomes" id="UP001210925"/>
    </source>
</evidence>
<evidence type="ECO:0000313" key="9">
    <source>
        <dbReference type="EMBL" id="KAJ3255567.1"/>
    </source>
</evidence>
<comment type="subcellular location">
    <subcellularLocation>
        <location evidence="2">Cytoplasm</location>
    </subcellularLocation>
    <subcellularLocation>
        <location evidence="1">Nucleus</location>
    </subcellularLocation>
</comment>
<comment type="pathway">
    <text evidence="3">tRNA modification; 5-methoxycarbonylmethyl-2-thiouridine-tRNA biosynthesis.</text>
</comment>
<accession>A0AAD5UDW9</accession>
<evidence type="ECO:0000256" key="7">
    <source>
        <dbReference type="ARBA" id="ARBA00022694"/>
    </source>
</evidence>
<dbReference type="GO" id="GO:0002098">
    <property type="term" value="P:tRNA wobble uridine modification"/>
    <property type="evidence" value="ECO:0007669"/>
    <property type="project" value="InterPro"/>
</dbReference>
<evidence type="ECO:0000256" key="5">
    <source>
        <dbReference type="ARBA" id="ARBA00020264"/>
    </source>
</evidence>
<evidence type="ECO:0000256" key="8">
    <source>
        <dbReference type="ARBA" id="ARBA00023242"/>
    </source>
</evidence>
<name>A0AAD5UDW9_9FUNG</name>
<dbReference type="EMBL" id="JADGKB010000064">
    <property type="protein sequence ID" value="KAJ3255567.1"/>
    <property type="molecule type" value="Genomic_DNA"/>
</dbReference>
<evidence type="ECO:0000256" key="3">
    <source>
        <dbReference type="ARBA" id="ARBA00005043"/>
    </source>
</evidence>
<dbReference type="Pfam" id="PF10483">
    <property type="entry name" value="Elong_Iki1"/>
    <property type="match status" value="1"/>
</dbReference>
<sequence>MVLGSLVDSSTLLIKTEGFPFQLQTIEMDIAVIRERKPKTILVDSINNILYFHGIDFLADLFSLDSMVQLKISLSKQITVSLRKKTRTIVETDDYTFDGEIKLVPKETEKKKEKKVDVEGIASFNLSLTDKEREKKDGLVMPYIEAQQGVINYYHEQEDDFDSEDPDEDLDI</sequence>
<dbReference type="GO" id="GO:0005634">
    <property type="term" value="C:nucleus"/>
    <property type="evidence" value="ECO:0007669"/>
    <property type="project" value="UniProtKB-SubCell"/>
</dbReference>
<dbReference type="PANTHER" id="PTHR15641:SF1">
    <property type="entry name" value="ELONGATOR COMPLEX PROTEIN 5"/>
    <property type="match status" value="1"/>
</dbReference>
<evidence type="ECO:0000256" key="1">
    <source>
        <dbReference type="ARBA" id="ARBA00004123"/>
    </source>
</evidence>